<dbReference type="PANTHER" id="PTHR43537">
    <property type="entry name" value="TRANSCRIPTIONAL REGULATOR, GNTR FAMILY"/>
    <property type="match status" value="1"/>
</dbReference>
<dbReference type="AlphaFoldDB" id="A0A7X6HBA8"/>
<keyword evidence="3" id="KW-0804">Transcription</keyword>
<dbReference type="InterPro" id="IPR036390">
    <property type="entry name" value="WH_DNA-bd_sf"/>
</dbReference>
<dbReference type="SUPFAM" id="SSF46785">
    <property type="entry name" value="Winged helix' DNA-binding domain"/>
    <property type="match status" value="1"/>
</dbReference>
<dbReference type="InterPro" id="IPR008920">
    <property type="entry name" value="TF_FadR/GntR_C"/>
</dbReference>
<keyword evidence="1" id="KW-0805">Transcription regulation</keyword>
<comment type="caution">
    <text evidence="5">The sequence shown here is derived from an EMBL/GenBank/DDBJ whole genome shotgun (WGS) entry which is preliminary data.</text>
</comment>
<dbReference type="SUPFAM" id="SSF48008">
    <property type="entry name" value="GntR ligand-binding domain-like"/>
    <property type="match status" value="1"/>
</dbReference>
<evidence type="ECO:0000313" key="6">
    <source>
        <dbReference type="Proteomes" id="UP000544090"/>
    </source>
</evidence>
<accession>A0A7X6HBA8</accession>
<dbReference type="EMBL" id="JAAZSQ010000001">
    <property type="protein sequence ID" value="NKX52998.1"/>
    <property type="molecule type" value="Genomic_DNA"/>
</dbReference>
<protein>
    <submittedName>
        <fullName evidence="5">GntR family transcriptional regulator</fullName>
    </submittedName>
</protein>
<dbReference type="Pfam" id="PF07729">
    <property type="entry name" value="FCD"/>
    <property type="match status" value="1"/>
</dbReference>
<feature type="domain" description="HTH gntR-type" evidence="4">
    <location>
        <begin position="9"/>
        <end position="76"/>
    </location>
</feature>
<gene>
    <name evidence="5" type="ORF">HGG74_00310</name>
</gene>
<evidence type="ECO:0000259" key="4">
    <source>
        <dbReference type="PROSITE" id="PS50949"/>
    </source>
</evidence>
<dbReference type="InterPro" id="IPR000524">
    <property type="entry name" value="Tscrpt_reg_HTH_GntR"/>
</dbReference>
<dbReference type="GO" id="GO:0003700">
    <property type="term" value="F:DNA-binding transcription factor activity"/>
    <property type="evidence" value="ECO:0007669"/>
    <property type="project" value="InterPro"/>
</dbReference>
<sequence length="214" mass="23631">MSALPHDVRPLAVRVHEQLSADIIRGVVKPGTALAQEQVAAQYGVSRTPVRDALTQLTMEGLTTLVPGKGYIVNALDEREVENVFEVRYALETLAVKRASGSYTPQQLLRLGSLVDETEIVDPADSAEMFRLGQAFHLDLVAPCGNDFLVGVLRSIWKHPIQQRITMTYRHGADHQAKVVGDHRSILQAIRDNDPDKAVEVLGRCHDARDPNRA</sequence>
<name>A0A7X6HBA8_9MICC</name>
<evidence type="ECO:0000256" key="2">
    <source>
        <dbReference type="ARBA" id="ARBA00023125"/>
    </source>
</evidence>
<dbReference type="PANTHER" id="PTHR43537:SF45">
    <property type="entry name" value="GNTR FAMILY REGULATORY PROTEIN"/>
    <property type="match status" value="1"/>
</dbReference>
<dbReference type="RefSeq" id="WP_168484357.1">
    <property type="nucleotide sequence ID" value="NZ_JAAZSQ010000001.1"/>
</dbReference>
<proteinExistence type="predicted"/>
<dbReference type="InterPro" id="IPR036388">
    <property type="entry name" value="WH-like_DNA-bd_sf"/>
</dbReference>
<dbReference type="Proteomes" id="UP000544090">
    <property type="component" value="Unassembled WGS sequence"/>
</dbReference>
<dbReference type="SMART" id="SM00895">
    <property type="entry name" value="FCD"/>
    <property type="match status" value="1"/>
</dbReference>
<dbReference type="PROSITE" id="PS50949">
    <property type="entry name" value="HTH_GNTR"/>
    <property type="match status" value="1"/>
</dbReference>
<dbReference type="PRINTS" id="PR00035">
    <property type="entry name" value="HTHGNTR"/>
</dbReference>
<evidence type="ECO:0000313" key="5">
    <source>
        <dbReference type="EMBL" id="NKX52998.1"/>
    </source>
</evidence>
<dbReference type="Gene3D" id="1.20.120.530">
    <property type="entry name" value="GntR ligand-binding domain-like"/>
    <property type="match status" value="1"/>
</dbReference>
<evidence type="ECO:0000256" key="3">
    <source>
        <dbReference type="ARBA" id="ARBA00023163"/>
    </source>
</evidence>
<organism evidence="5 6">
    <name type="scientific">Arthrobacter mobilis</name>
    <dbReference type="NCBI Taxonomy" id="2724944"/>
    <lineage>
        <taxon>Bacteria</taxon>
        <taxon>Bacillati</taxon>
        <taxon>Actinomycetota</taxon>
        <taxon>Actinomycetes</taxon>
        <taxon>Micrococcales</taxon>
        <taxon>Micrococcaceae</taxon>
        <taxon>Arthrobacter</taxon>
    </lineage>
</organism>
<dbReference type="InterPro" id="IPR011711">
    <property type="entry name" value="GntR_C"/>
</dbReference>
<evidence type="ECO:0000256" key="1">
    <source>
        <dbReference type="ARBA" id="ARBA00023015"/>
    </source>
</evidence>
<dbReference type="Gene3D" id="1.10.10.10">
    <property type="entry name" value="Winged helix-like DNA-binding domain superfamily/Winged helix DNA-binding domain"/>
    <property type="match status" value="1"/>
</dbReference>
<dbReference type="Pfam" id="PF00392">
    <property type="entry name" value="GntR"/>
    <property type="match status" value="1"/>
</dbReference>
<keyword evidence="2" id="KW-0238">DNA-binding</keyword>
<reference evidence="5 6" key="1">
    <citation type="submission" date="2020-04" db="EMBL/GenBank/DDBJ databases">
        <title>Arthrobacter sp. nov.</title>
        <authorList>
            <person name="Liu S."/>
        </authorList>
    </citation>
    <scope>NUCLEOTIDE SEQUENCE [LARGE SCALE GENOMIC DNA]</scope>
    <source>
        <strain evidence="5 6">E918</strain>
    </source>
</reference>
<dbReference type="GO" id="GO:0003677">
    <property type="term" value="F:DNA binding"/>
    <property type="evidence" value="ECO:0007669"/>
    <property type="project" value="UniProtKB-KW"/>
</dbReference>
<dbReference type="CDD" id="cd07377">
    <property type="entry name" value="WHTH_GntR"/>
    <property type="match status" value="1"/>
</dbReference>
<keyword evidence="6" id="KW-1185">Reference proteome</keyword>
<dbReference type="SMART" id="SM00345">
    <property type="entry name" value="HTH_GNTR"/>
    <property type="match status" value="1"/>
</dbReference>